<keyword evidence="7" id="KW-0423">Lactose metabolism</keyword>
<comment type="similarity">
    <text evidence="7">Belongs to the carbohydrate kinase PfkB family. LacC subfamily.</text>
</comment>
<protein>
    <recommendedName>
        <fullName evidence="7">Tagatose-6-phosphate kinase</fullName>
        <ecNumber evidence="7">2.7.1.144</ecNumber>
    </recommendedName>
</protein>
<reference evidence="10 11" key="2">
    <citation type="submission" date="2023-06" db="EMBL/GenBank/DDBJ databases">
        <title>Identification and characterization of horizontal gene transfer across gut microbiota members of farm animals based on homology search.</title>
        <authorList>
            <person name="Schwarzerova J."/>
            <person name="Nykrynova M."/>
            <person name="Jureckova K."/>
            <person name="Cejkova D."/>
            <person name="Rychlik I."/>
        </authorList>
    </citation>
    <scope>NUCLEOTIDE SEQUENCE [LARGE SCALE GENOMIC DNA]</scope>
    <source>
        <strain evidence="10 11">ET39</strain>
    </source>
</reference>
<keyword evidence="5 7" id="KW-0067">ATP-binding</keyword>
<dbReference type="CDD" id="cd01164">
    <property type="entry name" value="FruK_PfkB_like"/>
    <property type="match status" value="1"/>
</dbReference>
<evidence type="ECO:0000256" key="1">
    <source>
        <dbReference type="ARBA" id="ARBA00005380"/>
    </source>
</evidence>
<evidence type="ECO:0000256" key="7">
    <source>
        <dbReference type="PIRNR" id="PIRNR000535"/>
    </source>
</evidence>
<dbReference type="NCBIfam" id="TIGR03168">
    <property type="entry name" value="1-PFK"/>
    <property type="match status" value="1"/>
</dbReference>
<comment type="catalytic activity">
    <reaction evidence="6 8">
        <text>beta-D-fructose 1-phosphate + ATP = beta-D-fructose 1,6-bisphosphate + ADP + H(+)</text>
        <dbReference type="Rhea" id="RHEA:14213"/>
        <dbReference type="ChEBI" id="CHEBI:15378"/>
        <dbReference type="ChEBI" id="CHEBI:30616"/>
        <dbReference type="ChEBI" id="CHEBI:32966"/>
        <dbReference type="ChEBI" id="CHEBI:138881"/>
        <dbReference type="ChEBI" id="CHEBI:456216"/>
        <dbReference type="EC" id="2.7.1.56"/>
    </reaction>
</comment>
<comment type="catalytic activity">
    <reaction evidence="7">
        <text>D-tagatofuranose 6-phosphate + ATP = D-tagatofuranose 1,6-bisphosphate + ADP + H(+)</text>
        <dbReference type="Rhea" id="RHEA:12420"/>
        <dbReference type="ChEBI" id="CHEBI:15378"/>
        <dbReference type="ChEBI" id="CHEBI:30616"/>
        <dbReference type="ChEBI" id="CHEBI:58694"/>
        <dbReference type="ChEBI" id="CHEBI:58695"/>
        <dbReference type="ChEBI" id="CHEBI:456216"/>
        <dbReference type="EC" id="2.7.1.144"/>
    </reaction>
</comment>
<keyword evidence="4 8" id="KW-0418">Kinase</keyword>
<keyword evidence="3 7" id="KW-0547">Nucleotide-binding</keyword>
<reference evidence="10 11" key="3">
    <citation type="submission" date="2023-06" db="EMBL/GenBank/DDBJ databases">
        <authorList>
            <person name="Zeman M."/>
            <person name="Kubasova T."/>
            <person name="Jahodarova E."/>
            <person name="Nykrynova M."/>
            <person name="Rychlik I."/>
        </authorList>
    </citation>
    <scope>NUCLEOTIDE SEQUENCE [LARGE SCALE GENOMIC DNA]</scope>
    <source>
        <strain evidence="10 11">ET39</strain>
    </source>
</reference>
<gene>
    <name evidence="10" type="primary">pfkB</name>
    <name evidence="10" type="ORF">QUV96_04020</name>
</gene>
<dbReference type="PANTHER" id="PTHR46566">
    <property type="entry name" value="1-PHOSPHOFRUCTOKINASE-RELATED"/>
    <property type="match status" value="1"/>
</dbReference>
<evidence type="ECO:0000259" key="9">
    <source>
        <dbReference type="Pfam" id="PF00294"/>
    </source>
</evidence>
<evidence type="ECO:0000313" key="11">
    <source>
        <dbReference type="Proteomes" id="UP001529340"/>
    </source>
</evidence>
<evidence type="ECO:0000256" key="8">
    <source>
        <dbReference type="RuleBase" id="RU369061"/>
    </source>
</evidence>
<dbReference type="Pfam" id="PF00294">
    <property type="entry name" value="PfkB"/>
    <property type="match status" value="1"/>
</dbReference>
<keyword evidence="11" id="KW-1185">Reference proteome</keyword>
<evidence type="ECO:0000313" key="10">
    <source>
        <dbReference type="EMBL" id="MDM8156803.1"/>
    </source>
</evidence>
<comment type="caution">
    <text evidence="10">The sequence shown here is derived from an EMBL/GenBank/DDBJ whole genome shotgun (WGS) entry which is preliminary data.</text>
</comment>
<dbReference type="NCBIfam" id="TIGR03828">
    <property type="entry name" value="pfkB"/>
    <property type="match status" value="1"/>
</dbReference>
<evidence type="ECO:0000256" key="4">
    <source>
        <dbReference type="ARBA" id="ARBA00022777"/>
    </source>
</evidence>
<keyword evidence="2 7" id="KW-0808">Transferase</keyword>
<dbReference type="InterPro" id="IPR002173">
    <property type="entry name" value="Carboh/pur_kinase_PfkB_CS"/>
</dbReference>
<dbReference type="InterPro" id="IPR011611">
    <property type="entry name" value="PfkB_dom"/>
</dbReference>
<dbReference type="PROSITE" id="PS00583">
    <property type="entry name" value="PFKB_KINASES_1"/>
    <property type="match status" value="1"/>
</dbReference>
<comment type="pathway">
    <text evidence="7">Carbohydrate metabolism; D-tagatose 6-phosphate degradation; D-glyceraldehyde 3-phosphate and glycerone phosphate from D-tagatose 6-phosphate: step 1/2.</text>
</comment>
<comment type="similarity">
    <text evidence="1">Belongs to the carbohydrate kinase pfkB family.</text>
</comment>
<evidence type="ECO:0000256" key="2">
    <source>
        <dbReference type="ARBA" id="ARBA00022679"/>
    </source>
</evidence>
<feature type="domain" description="Carbohydrate kinase PfkB" evidence="9">
    <location>
        <begin position="11"/>
        <end position="285"/>
    </location>
</feature>
<dbReference type="SUPFAM" id="SSF53613">
    <property type="entry name" value="Ribokinase-like"/>
    <property type="match status" value="1"/>
</dbReference>
<dbReference type="PANTHER" id="PTHR46566:SF1">
    <property type="entry name" value="1-PHOSPHOFRUCTOKINASE"/>
    <property type="match status" value="1"/>
</dbReference>
<dbReference type="RefSeq" id="WP_289607270.1">
    <property type="nucleotide sequence ID" value="NZ_JAUDCG010000013.1"/>
</dbReference>
<sequence length="310" mass="33757">MIYTLTVNPSLDYMIKLDALRIGEIQRTSEEEIIYGGKGINVSRMLQHLGLSSIAYGFVGGESAQMYVQGVIGEGIHASFLPVKKGFTRINVKIFADQETQINGQGPQPDATELEEMLQRLSQLGQGDILVIAGSMQSSIPDTYYAQIVRMLQANGALCIVDTSNAALLHVLEEKPFLIKPNIQELEELFRCPMREGILFSSMQALQQKGVKNVLVSCGGDGAYLLDEQGAIYYGKSAHGIVVSTIGCGDSMTAGFLYGWLQHGDYKEAFRMGLAAGSASAFTYGIAKGEAVKQLADQIEIEILRELDKN</sequence>
<accession>A0ABT7UAY8</accession>
<dbReference type="InterPro" id="IPR017583">
    <property type="entry name" value="Tagatose/fructose_Pkinase"/>
</dbReference>
<dbReference type="GO" id="GO:0008662">
    <property type="term" value="F:1-phosphofructokinase activity"/>
    <property type="evidence" value="ECO:0007669"/>
    <property type="project" value="UniProtKB-EC"/>
</dbReference>
<dbReference type="InterPro" id="IPR029056">
    <property type="entry name" value="Ribokinase-like"/>
</dbReference>
<evidence type="ECO:0000256" key="5">
    <source>
        <dbReference type="ARBA" id="ARBA00022840"/>
    </source>
</evidence>
<dbReference type="EMBL" id="JAUDCG010000013">
    <property type="protein sequence ID" value="MDM8156803.1"/>
    <property type="molecule type" value="Genomic_DNA"/>
</dbReference>
<comment type="function">
    <text evidence="8">Catalyzes the ATP-dependent phosphorylation of fructose-l-phosphate to fructose-l,6-bisphosphate.</text>
</comment>
<proteinExistence type="inferred from homology"/>
<dbReference type="Proteomes" id="UP001529340">
    <property type="component" value="Unassembled WGS sequence"/>
</dbReference>
<dbReference type="PIRSF" id="PIRSF000535">
    <property type="entry name" value="1PFK/6PFK/LacC"/>
    <property type="match status" value="1"/>
</dbReference>
<evidence type="ECO:0000256" key="6">
    <source>
        <dbReference type="ARBA" id="ARBA00047745"/>
    </source>
</evidence>
<organism evidence="10 11">
    <name type="scientific">Amedibacillus dolichus</name>
    <dbReference type="NCBI Taxonomy" id="31971"/>
    <lineage>
        <taxon>Bacteria</taxon>
        <taxon>Bacillati</taxon>
        <taxon>Bacillota</taxon>
        <taxon>Erysipelotrichia</taxon>
        <taxon>Erysipelotrichales</taxon>
        <taxon>Erysipelotrichaceae</taxon>
        <taxon>Amedibacillus</taxon>
    </lineage>
</organism>
<dbReference type="InterPro" id="IPR022463">
    <property type="entry name" value="1-PFruKinase"/>
</dbReference>
<dbReference type="EC" id="2.7.1.144" evidence="7"/>
<name>A0ABT7UAY8_9FIRM</name>
<dbReference type="Gene3D" id="3.40.1190.20">
    <property type="match status" value="1"/>
</dbReference>
<evidence type="ECO:0000256" key="3">
    <source>
        <dbReference type="ARBA" id="ARBA00022741"/>
    </source>
</evidence>
<reference evidence="11" key="1">
    <citation type="submission" date="2023-06" db="EMBL/GenBank/DDBJ databases">
        <title>Identification and characterization of horizontal gene transfer across gut microbiota members of farm animals based on homology search.</title>
        <authorList>
            <person name="Zeman M."/>
            <person name="Kubasova T."/>
            <person name="Jahodarova E."/>
            <person name="Nykrynova M."/>
            <person name="Rychlik I."/>
        </authorList>
    </citation>
    <scope>NUCLEOTIDE SEQUENCE [LARGE SCALE GENOMIC DNA]</scope>
    <source>
        <strain evidence="11">ET39</strain>
    </source>
</reference>